<dbReference type="EMBL" id="CP020557">
    <property type="protein sequence ID" value="ARF68999.1"/>
    <property type="molecule type" value="Genomic_DNA"/>
</dbReference>
<gene>
    <name evidence="1" type="ORF">B7C51_16080</name>
</gene>
<protein>
    <submittedName>
        <fullName evidence="1">Uncharacterized protein</fullName>
    </submittedName>
</protein>
<dbReference type="AlphaFoldDB" id="A0A1U9YQC0"/>
<name>A0A1U9YQC0_9BACL</name>
<organism evidence="1 2">
    <name type="scientific">Paenibacillus larvae subsp. pulvifaciens</name>
    <dbReference type="NCBI Taxonomy" id="1477"/>
    <lineage>
        <taxon>Bacteria</taxon>
        <taxon>Bacillati</taxon>
        <taxon>Bacillota</taxon>
        <taxon>Bacilli</taxon>
        <taxon>Bacillales</taxon>
        <taxon>Paenibacillaceae</taxon>
        <taxon>Paenibacillus</taxon>
    </lineage>
</organism>
<proteinExistence type="predicted"/>
<evidence type="ECO:0000313" key="2">
    <source>
        <dbReference type="Proteomes" id="UP000192727"/>
    </source>
</evidence>
<sequence>MRGNQEQILKFGTKVIVNDPKLYSYKDRGKVKTIASITSSGIQYIVELESGIESLYYKSQLKKRR</sequence>
<accession>A0A1U9YQC0</accession>
<dbReference type="RefSeq" id="WP_024095174.1">
    <property type="nucleotide sequence ID" value="NZ_CP019794.1"/>
</dbReference>
<reference evidence="1 2" key="1">
    <citation type="submission" date="2017-03" db="EMBL/GenBank/DDBJ databases">
        <title>Paenibacillus larvae genome sequencing.</title>
        <authorList>
            <person name="Dingman D.W."/>
        </authorList>
    </citation>
    <scope>NUCLEOTIDE SEQUENCE [LARGE SCALE GENOMIC DNA]</scope>
    <source>
        <strain evidence="1 2">SAG 10367</strain>
    </source>
</reference>
<dbReference type="GeneID" id="64217624"/>
<dbReference type="Proteomes" id="UP000192727">
    <property type="component" value="Chromosome"/>
</dbReference>
<evidence type="ECO:0000313" key="1">
    <source>
        <dbReference type="EMBL" id="ARF68999.1"/>
    </source>
</evidence>